<evidence type="ECO:0000259" key="16">
    <source>
        <dbReference type="Pfam" id="PF22904"/>
    </source>
</evidence>
<evidence type="ECO:0000259" key="15">
    <source>
        <dbReference type="Pfam" id="PF22902"/>
    </source>
</evidence>
<evidence type="ECO:0000259" key="14">
    <source>
        <dbReference type="Pfam" id="PF22898"/>
    </source>
</evidence>
<evidence type="ECO:0000256" key="7">
    <source>
        <dbReference type="ARBA" id="ARBA00022824"/>
    </source>
</evidence>
<keyword evidence="6" id="KW-0732">Signal</keyword>
<keyword evidence="18" id="KW-1185">Reference proteome</keyword>
<dbReference type="PANTHER" id="PTHR23303">
    <property type="entry name" value="CARBOXYPEPTIDASE REGULATORY REGION-CONTAINING"/>
    <property type="match status" value="1"/>
</dbReference>
<protein>
    <submittedName>
        <fullName evidence="19">Uncharacterized protein</fullName>
    </submittedName>
</protein>
<dbReference type="SUPFAM" id="SSF49478">
    <property type="entry name" value="Cna protein B-type domain"/>
    <property type="match status" value="1"/>
</dbReference>
<dbReference type="InterPro" id="IPR027470">
    <property type="entry name" value="Cation_efflux_CTD"/>
</dbReference>
<dbReference type="Gene3D" id="1.20.1510.10">
    <property type="entry name" value="Cation efflux protein transmembrane domain"/>
    <property type="match status" value="1"/>
</dbReference>
<dbReference type="InterPro" id="IPR058533">
    <property type="entry name" value="Cation_efflux_TM"/>
</dbReference>
<evidence type="ECO:0000256" key="10">
    <source>
        <dbReference type="SAM" id="MobiDB-lite"/>
    </source>
</evidence>
<dbReference type="Pfam" id="PF23141">
    <property type="entry name" value="Ig_NOMO"/>
    <property type="match status" value="1"/>
</dbReference>
<dbReference type="InterPro" id="IPR002524">
    <property type="entry name" value="Cation_efflux"/>
</dbReference>
<dbReference type="GO" id="GO:0008324">
    <property type="term" value="F:monoatomic cation transmembrane transporter activity"/>
    <property type="evidence" value="ECO:0007669"/>
    <property type="project" value="InterPro"/>
</dbReference>
<feature type="transmembrane region" description="Helical" evidence="11">
    <location>
        <begin position="94"/>
        <end position="111"/>
    </location>
</feature>
<dbReference type="InterPro" id="IPR013784">
    <property type="entry name" value="Carb-bd-like_fold"/>
</dbReference>
<evidence type="ECO:0000256" key="8">
    <source>
        <dbReference type="ARBA" id="ARBA00022989"/>
    </source>
</evidence>
<dbReference type="InterPro" id="IPR051417">
    <property type="entry name" value="SDr/BOS_complex"/>
</dbReference>
<dbReference type="PANTHER" id="PTHR23303:SF14">
    <property type="entry name" value="BOS COMPLEX SUBUNIT NOMO1-RELATED"/>
    <property type="match status" value="1"/>
</dbReference>
<evidence type="ECO:0000256" key="1">
    <source>
        <dbReference type="ARBA" id="ARBA00004115"/>
    </source>
</evidence>
<keyword evidence="9 11" id="KW-0472">Membrane</keyword>
<dbReference type="SUPFAM" id="SSF160240">
    <property type="entry name" value="Cation efflux protein cytoplasmic domain-like"/>
    <property type="match status" value="1"/>
</dbReference>
<dbReference type="InterPro" id="IPR055074">
    <property type="entry name" value="NOMO1-3_2nd"/>
</dbReference>
<feature type="region of interest" description="Disordered" evidence="10">
    <location>
        <begin position="1"/>
        <end position="23"/>
    </location>
</feature>
<feature type="domain" description="NOMO second beta-sandwich" evidence="16">
    <location>
        <begin position="516"/>
        <end position="599"/>
    </location>
</feature>
<dbReference type="GO" id="GO:0030246">
    <property type="term" value="F:carbohydrate binding"/>
    <property type="evidence" value="ECO:0007669"/>
    <property type="project" value="InterPro"/>
</dbReference>
<feature type="domain" description="NOMO-like N-terminal beta-sandwich" evidence="14">
    <location>
        <begin position="426"/>
        <end position="511"/>
    </location>
</feature>
<dbReference type="Pfam" id="PF22904">
    <property type="entry name" value="NOMO1-like_2nd"/>
    <property type="match status" value="1"/>
</dbReference>
<sequence length="1520" mass="168461">MLRTLWRGTNDTSGNSEDRNAICNDQDGYEDEHSIDHSCLEEHCHFLLLSQQEDRRAERSLVVVAVLSAIFIIAEFTGGVLAGSLAIMTDAGHMLSDLLSFIISIIAIRLARSPANYRLSFGFLRAEILGATISIIIIWILTTVLVMLALQRIIDNNFDVDPNTMIVTASAGVLFNVIMGLVLRYFRCAHSQDMGHSHNHGNVNVRAAFIHVLGDFIQSVGVLTAAVVIKITDWKLADPLCTFLFSIIVLITSVTVIRDIFFILMEGTPAHINYGNLQNDLLSIDGVRTLHSLHVWSLNMDKTALAVHLAIDEPEKASETMKAASRLIRFKHGIHLATVQIEPYDSFMLSCKFCCAAVATCCSDGRFRHLALNLEILEYVKLRKIINLEKVLVLYVKGMYYLNDIRWLTLVLIRLSTVVAEVYSCGGFVKSMNVPIDYSQIQVKLFTAEGNLKFETECSPTNGYYMIPVYNKGDYSIRLFAPDGWFFKPSTFDLKVDGKSDLCTKGEDINFVLSAFAVEGTLRSGDGDGPAGVTLILISENGTVISEAKTKTNGAYRFRASPGKYLVSTADSSTECIELGKVPVSVTTGPVRVSPDLKISGHLLTVTILSKKHQMAGLPYCDEKLSGVVVREEKKPRGRLVCEKRTDSQGVARFPCLPPGLYTIQPSLSTDKVHFSFLPEVNEVIMGSSAEKVIFNTFGFISKGQVLLSGQPVTDAVIYVNGEMKGKTDASGWYTLDGLQDEQYTITASKDHLAFNTVSVKLSAKKAEIPDIVAESVEVCVTVNVEESISHEMLIIFTNQQTRAVKSMSTKGDGKMCSLQPVSSGNGVVITPKRREINLSKGPALDVVFNQFKTDVNVSVICIDSCGKLKIELWKHEVLIKSLEGSDQFIFHQIAPDSYKLKIVDNGQFCWEKTELDIVIEHADLNNLIFRQIGYRTTTQLTHPAKGKWSMLKQPQVSGSLDIPAGQFSFCIPSAGIYTVKFDACHKFDRQSYEIHIPQDYPLVASASKFLVSASIELDHLANEPEDFALSVKSNTDEQMIPVTSSTGGKLIFTFYLSTLDGGASVTLVPQSKTYLFNPTSHIFYFNGECHSEEVVFKGDKGIFLEGQVVPAVQGVNIRSPHKTDPNVVFESITDANGKFRMGPVRSVEDFDLIAEKSGYKFEKTGKLGVLNAIKLSQLIIISTDAGTGKPLPGVLISLSGVENYRSNSFIDDTGKIIFIGLRPGQYFLRPILQEYKFEPKSLTVTVEEGEFQTVSLEGHRFAYSVFGKISYPAGQPVPTMVVEAVSEQCNQLQEEDTTNESGEYRIRGLRPKCVYRLVLKTPSGQRVQSYPSHYNIMVSAEDVRDIDFVLIHVPERVDIAGEVIFVNMNSPPQYKIGLYKSGNLVQQVTVTAPSTLFYFDIPAVDNIVYSVRFETVYGAGNQKLDSAEVFFTANETFKVVSLTVLPQRKAEVEISGGSYFALPFFFLISYLFFNHQKALSFMESAFVRLSNLSLSQRSLSPNDDYADAVRKRQKMKKSQ</sequence>
<organism evidence="18 19">
    <name type="scientific">Setaria digitata</name>
    <dbReference type="NCBI Taxonomy" id="48799"/>
    <lineage>
        <taxon>Eukaryota</taxon>
        <taxon>Metazoa</taxon>
        <taxon>Ecdysozoa</taxon>
        <taxon>Nematoda</taxon>
        <taxon>Chromadorea</taxon>
        <taxon>Rhabditida</taxon>
        <taxon>Spirurina</taxon>
        <taxon>Spiruromorpha</taxon>
        <taxon>Filarioidea</taxon>
        <taxon>Setariidae</taxon>
        <taxon>Setaria</taxon>
    </lineage>
</organism>
<feature type="transmembrane region" description="Helical" evidence="11">
    <location>
        <begin position="1457"/>
        <end position="1474"/>
    </location>
</feature>
<evidence type="ECO:0000256" key="9">
    <source>
        <dbReference type="ARBA" id="ARBA00023136"/>
    </source>
</evidence>
<feature type="domain" description="Cation efflux protein cytoplasmic" evidence="13">
    <location>
        <begin position="270"/>
        <end position="344"/>
    </location>
</feature>
<feature type="domain" description="NOMO seventh transthyretin-like" evidence="17">
    <location>
        <begin position="938"/>
        <end position="1008"/>
    </location>
</feature>
<dbReference type="InterPro" id="IPR027469">
    <property type="entry name" value="Cation_efflux_TMD_sf"/>
</dbReference>
<feature type="domain" description="NOMO-like ninth beta-sandwich" evidence="15">
    <location>
        <begin position="1101"/>
        <end position="1166"/>
    </location>
</feature>
<evidence type="ECO:0000313" key="19">
    <source>
        <dbReference type="WBParaSite" id="sdigi.contig184.g5813.t1"/>
    </source>
</evidence>
<comment type="similarity">
    <text evidence="3">Belongs to the cation diffusion facilitator (CDF) transporter (TC 2.A.4) family. SLC30A subfamily.</text>
</comment>
<dbReference type="Pfam" id="PF01545">
    <property type="entry name" value="Cation_efflux"/>
    <property type="match status" value="1"/>
</dbReference>
<comment type="subcellular location">
    <subcellularLocation>
        <location evidence="1">Endoplasmic reticulum membrane</location>
        <topology evidence="1">Single-pass type I membrane protein</topology>
    </subcellularLocation>
    <subcellularLocation>
        <location evidence="2">Membrane</location>
        <topology evidence="2">Multi-pass membrane protein</topology>
    </subcellularLocation>
</comment>
<dbReference type="InterPro" id="IPR055073">
    <property type="entry name" value="NOMO1-like_9th"/>
</dbReference>
<keyword evidence="8 11" id="KW-1133">Transmembrane helix</keyword>
<feature type="transmembrane region" description="Helical" evidence="11">
    <location>
        <begin position="243"/>
        <end position="264"/>
    </location>
</feature>
<dbReference type="InterPro" id="IPR056319">
    <property type="entry name" value="NOMO_7th"/>
</dbReference>
<reference evidence="19" key="1">
    <citation type="submission" date="2022-11" db="UniProtKB">
        <authorList>
            <consortium name="WormBaseParasite"/>
        </authorList>
    </citation>
    <scope>IDENTIFICATION</scope>
</reference>
<evidence type="ECO:0000313" key="18">
    <source>
        <dbReference type="Proteomes" id="UP000887581"/>
    </source>
</evidence>
<dbReference type="WBParaSite" id="sdigi.contig184.g5813.t1">
    <property type="protein sequence ID" value="sdigi.contig184.g5813.t1"/>
    <property type="gene ID" value="sdigi.contig184.g5813"/>
</dbReference>
<dbReference type="InterPro" id="IPR055075">
    <property type="entry name" value="NOMO-like_N"/>
</dbReference>
<feature type="transmembrane region" description="Helical" evidence="11">
    <location>
        <begin position="166"/>
        <end position="186"/>
    </location>
</feature>
<evidence type="ECO:0000256" key="5">
    <source>
        <dbReference type="ARBA" id="ARBA00022692"/>
    </source>
</evidence>
<dbReference type="Pfam" id="PF22902">
    <property type="entry name" value="NOMO1-like_9th"/>
    <property type="match status" value="1"/>
</dbReference>
<evidence type="ECO:0000256" key="6">
    <source>
        <dbReference type="ARBA" id="ARBA00022729"/>
    </source>
</evidence>
<evidence type="ECO:0000256" key="2">
    <source>
        <dbReference type="ARBA" id="ARBA00004141"/>
    </source>
</evidence>
<feature type="domain" description="Cation efflux protein transmembrane" evidence="12">
    <location>
        <begin position="62"/>
        <end position="265"/>
    </location>
</feature>
<dbReference type="Pfam" id="PF16916">
    <property type="entry name" value="ZT_dimer"/>
    <property type="match status" value="1"/>
</dbReference>
<dbReference type="GO" id="GO:0005789">
    <property type="term" value="C:endoplasmic reticulum membrane"/>
    <property type="evidence" value="ECO:0007669"/>
    <property type="project" value="UniProtKB-SubCell"/>
</dbReference>
<evidence type="ECO:0000256" key="11">
    <source>
        <dbReference type="SAM" id="Phobius"/>
    </source>
</evidence>
<accession>A0A915PI40</accession>
<evidence type="ECO:0000256" key="4">
    <source>
        <dbReference type="ARBA" id="ARBA00022448"/>
    </source>
</evidence>
<keyword evidence="5 11" id="KW-0812">Transmembrane</keyword>
<evidence type="ECO:0000259" key="13">
    <source>
        <dbReference type="Pfam" id="PF16916"/>
    </source>
</evidence>
<feature type="transmembrane region" description="Helical" evidence="11">
    <location>
        <begin position="61"/>
        <end position="88"/>
    </location>
</feature>
<evidence type="ECO:0000256" key="3">
    <source>
        <dbReference type="ARBA" id="ARBA00008873"/>
    </source>
</evidence>
<name>A0A915PI40_9BILA</name>
<dbReference type="Proteomes" id="UP000887581">
    <property type="component" value="Unplaced"/>
</dbReference>
<dbReference type="Pfam" id="PF22898">
    <property type="entry name" value="NOMO1-like_1st"/>
    <property type="match status" value="1"/>
</dbReference>
<feature type="transmembrane region" description="Helical" evidence="11">
    <location>
        <begin position="132"/>
        <end position="154"/>
    </location>
</feature>
<keyword evidence="7" id="KW-0256">Endoplasmic reticulum</keyword>
<evidence type="ECO:0000259" key="17">
    <source>
        <dbReference type="Pfam" id="PF23141"/>
    </source>
</evidence>
<evidence type="ECO:0000259" key="12">
    <source>
        <dbReference type="Pfam" id="PF01545"/>
    </source>
</evidence>
<dbReference type="InterPro" id="IPR036837">
    <property type="entry name" value="Cation_efflux_CTD_sf"/>
</dbReference>
<proteinExistence type="inferred from homology"/>
<dbReference type="SUPFAM" id="SSF49452">
    <property type="entry name" value="Starch-binding domain-like"/>
    <property type="match status" value="2"/>
</dbReference>
<keyword evidence="4" id="KW-0813">Transport</keyword>
<dbReference type="NCBIfam" id="TIGR01297">
    <property type="entry name" value="CDF"/>
    <property type="match status" value="1"/>
</dbReference>
<dbReference type="Gene3D" id="2.60.40.1120">
    <property type="entry name" value="Carboxypeptidase-like, regulatory domain"/>
    <property type="match status" value="1"/>
</dbReference>
<dbReference type="SUPFAM" id="SSF161111">
    <property type="entry name" value="Cation efflux protein transmembrane domain-like"/>
    <property type="match status" value="1"/>
</dbReference>